<feature type="region of interest" description="Disordered" evidence="1">
    <location>
        <begin position="86"/>
        <end position="108"/>
    </location>
</feature>
<comment type="caution">
    <text evidence="2">The sequence shown here is derived from an EMBL/GenBank/DDBJ whole genome shotgun (WGS) entry which is preliminary data.</text>
</comment>
<accession>A0ABQ9U8C2</accession>
<evidence type="ECO:0000313" key="3">
    <source>
        <dbReference type="Proteomes" id="UP001266305"/>
    </source>
</evidence>
<sequence>MHPRKRSRCTSNMYKVYAMDKNKGFNWVVHYNSLKTAGSQDWEFFTIDPIRASSRLRSAWMARPIYSAIYSVRAGPSARGGDWGWLSSGLGSRTSPPGKSPGDLATGKSRAILCSQSSPLRSSTPNSSGGQ</sequence>
<protein>
    <submittedName>
        <fullName evidence="2">Uncharacterized protein</fullName>
    </submittedName>
</protein>
<reference evidence="2 3" key="1">
    <citation type="submission" date="2023-05" db="EMBL/GenBank/DDBJ databases">
        <title>B98-5 Cell Line De Novo Hybrid Assembly: An Optical Mapping Approach.</title>
        <authorList>
            <person name="Kananen K."/>
            <person name="Auerbach J.A."/>
            <person name="Kautto E."/>
            <person name="Blachly J.S."/>
        </authorList>
    </citation>
    <scope>NUCLEOTIDE SEQUENCE [LARGE SCALE GENOMIC DNA]</scope>
    <source>
        <strain evidence="2">B95-8</strain>
        <tissue evidence="2">Cell line</tissue>
    </source>
</reference>
<evidence type="ECO:0000313" key="2">
    <source>
        <dbReference type="EMBL" id="KAK2093305.1"/>
    </source>
</evidence>
<name>A0ABQ9U8C2_SAGOE</name>
<gene>
    <name evidence="2" type="ORF">P7K49_029834</name>
</gene>
<dbReference type="EMBL" id="JASSZA010000015">
    <property type="protein sequence ID" value="KAK2093305.1"/>
    <property type="molecule type" value="Genomic_DNA"/>
</dbReference>
<dbReference type="Proteomes" id="UP001266305">
    <property type="component" value="Unassembled WGS sequence"/>
</dbReference>
<keyword evidence="3" id="KW-1185">Reference proteome</keyword>
<proteinExistence type="predicted"/>
<organism evidence="2 3">
    <name type="scientific">Saguinus oedipus</name>
    <name type="common">Cotton-top tamarin</name>
    <name type="synonym">Oedipomidas oedipus</name>
    <dbReference type="NCBI Taxonomy" id="9490"/>
    <lineage>
        <taxon>Eukaryota</taxon>
        <taxon>Metazoa</taxon>
        <taxon>Chordata</taxon>
        <taxon>Craniata</taxon>
        <taxon>Vertebrata</taxon>
        <taxon>Euteleostomi</taxon>
        <taxon>Mammalia</taxon>
        <taxon>Eutheria</taxon>
        <taxon>Euarchontoglires</taxon>
        <taxon>Primates</taxon>
        <taxon>Haplorrhini</taxon>
        <taxon>Platyrrhini</taxon>
        <taxon>Cebidae</taxon>
        <taxon>Callitrichinae</taxon>
        <taxon>Saguinus</taxon>
    </lineage>
</organism>
<evidence type="ECO:0000256" key="1">
    <source>
        <dbReference type="SAM" id="MobiDB-lite"/>
    </source>
</evidence>